<sequence>VPLLGAVDTAVIGHLDDAYNLAAVAIGSTIIQFIYWAFGFLRMGIGGLAAQALGSKDAPEVRALFTRGALIGLSVGLV</sequence>
<evidence type="ECO:0000313" key="2">
    <source>
        <dbReference type="EMBL" id="SVD30591.1"/>
    </source>
</evidence>
<dbReference type="GO" id="GO:0016020">
    <property type="term" value="C:membrane"/>
    <property type="evidence" value="ECO:0007669"/>
    <property type="project" value="InterPro"/>
</dbReference>
<dbReference type="GO" id="GO:0042910">
    <property type="term" value="F:xenobiotic transmembrane transporter activity"/>
    <property type="evidence" value="ECO:0007669"/>
    <property type="project" value="InterPro"/>
</dbReference>
<feature type="non-terminal residue" evidence="2">
    <location>
        <position position="1"/>
    </location>
</feature>
<name>A0A382UA11_9ZZZZ</name>
<proteinExistence type="predicted"/>
<organism evidence="2">
    <name type="scientific">marine metagenome</name>
    <dbReference type="NCBI Taxonomy" id="408172"/>
    <lineage>
        <taxon>unclassified sequences</taxon>
        <taxon>metagenomes</taxon>
        <taxon>ecological metagenomes</taxon>
    </lineage>
</organism>
<keyword evidence="1" id="KW-0472">Membrane</keyword>
<dbReference type="EMBL" id="UINC01142323">
    <property type="protein sequence ID" value="SVD30591.1"/>
    <property type="molecule type" value="Genomic_DNA"/>
</dbReference>
<reference evidence="2" key="1">
    <citation type="submission" date="2018-05" db="EMBL/GenBank/DDBJ databases">
        <authorList>
            <person name="Lanie J.A."/>
            <person name="Ng W.-L."/>
            <person name="Kazmierczak K.M."/>
            <person name="Andrzejewski T.M."/>
            <person name="Davidsen T.M."/>
            <person name="Wayne K.J."/>
            <person name="Tettelin H."/>
            <person name="Glass J.I."/>
            <person name="Rusch D."/>
            <person name="Podicherti R."/>
            <person name="Tsui H.-C.T."/>
            <person name="Winkler M.E."/>
        </authorList>
    </citation>
    <scope>NUCLEOTIDE SEQUENCE</scope>
</reference>
<dbReference type="AlphaFoldDB" id="A0A382UA11"/>
<dbReference type="InterPro" id="IPR002528">
    <property type="entry name" value="MATE_fam"/>
</dbReference>
<evidence type="ECO:0000256" key="1">
    <source>
        <dbReference type="SAM" id="Phobius"/>
    </source>
</evidence>
<gene>
    <name evidence="2" type="ORF">METZ01_LOCUS383445</name>
</gene>
<accession>A0A382UA11</accession>
<dbReference type="GO" id="GO:0015297">
    <property type="term" value="F:antiporter activity"/>
    <property type="evidence" value="ECO:0007669"/>
    <property type="project" value="InterPro"/>
</dbReference>
<dbReference type="Pfam" id="PF01554">
    <property type="entry name" value="MatE"/>
    <property type="match status" value="1"/>
</dbReference>
<protein>
    <recommendedName>
        <fullName evidence="3">Polysaccharide biosynthesis protein C-terminal domain-containing protein</fullName>
    </recommendedName>
</protein>
<feature type="non-terminal residue" evidence="2">
    <location>
        <position position="78"/>
    </location>
</feature>
<keyword evidence="1" id="KW-0812">Transmembrane</keyword>
<evidence type="ECO:0008006" key="3">
    <source>
        <dbReference type="Google" id="ProtNLM"/>
    </source>
</evidence>
<feature type="transmembrane region" description="Helical" evidence="1">
    <location>
        <begin position="18"/>
        <end position="38"/>
    </location>
</feature>
<keyword evidence="1" id="KW-1133">Transmembrane helix</keyword>